<dbReference type="EMBL" id="CP026304">
    <property type="protein sequence ID" value="AVZ76748.1"/>
    <property type="molecule type" value="Genomic_DNA"/>
</dbReference>
<evidence type="ECO:0000256" key="3">
    <source>
        <dbReference type="ARBA" id="ARBA00022679"/>
    </source>
</evidence>
<dbReference type="Pfam" id="PF02782">
    <property type="entry name" value="FGGY_C"/>
    <property type="match status" value="1"/>
</dbReference>
<protein>
    <recommendedName>
        <fullName evidence="5">Carbohydrate kinase FGGY C-terminal domain-containing protein</fullName>
    </recommendedName>
</protein>
<accession>A0A2R4TCA3</accession>
<reference evidence="6 7" key="1">
    <citation type="submission" date="2018-01" db="EMBL/GenBank/DDBJ databases">
        <title>Complete genome sequence of Streptomyces lunaelactis MM109T, a Ferroverdin A producer isolated from cave moonmilk deposits.</title>
        <authorList>
            <person name="Naome A."/>
            <person name="Martinet L."/>
            <person name="Maciejewska M."/>
            <person name="Anderssen S."/>
            <person name="Adam D."/>
            <person name="Tenconi E."/>
            <person name="Deflandre B."/>
            <person name="Arguelles-Arias A."/>
            <person name="Calusinska M."/>
            <person name="Copieters W."/>
            <person name="Karim L."/>
            <person name="Hanikenne M."/>
            <person name="Baurain D."/>
            <person name="van Wezel G."/>
            <person name="Smargiasso N."/>
            <person name="de Pauw E."/>
            <person name="Delfosse P."/>
            <person name="Rigali S."/>
        </authorList>
    </citation>
    <scope>NUCLEOTIDE SEQUENCE [LARGE SCALE GENOMIC DNA]</scope>
    <source>
        <strain evidence="6 7">MM109</strain>
    </source>
</reference>
<keyword evidence="2" id="KW-0859">Xylose metabolism</keyword>
<dbReference type="GO" id="GO:0042732">
    <property type="term" value="P:D-xylose metabolic process"/>
    <property type="evidence" value="ECO:0007669"/>
    <property type="project" value="UniProtKB-KW"/>
</dbReference>
<dbReference type="InterPro" id="IPR050406">
    <property type="entry name" value="FGGY_Carb_Kinase"/>
</dbReference>
<keyword evidence="3" id="KW-0808">Transferase</keyword>
<dbReference type="Gene3D" id="3.30.420.40">
    <property type="match status" value="1"/>
</dbReference>
<dbReference type="OrthoDB" id="9805576at2"/>
<evidence type="ECO:0000256" key="2">
    <source>
        <dbReference type="ARBA" id="ARBA00022629"/>
    </source>
</evidence>
<dbReference type="GO" id="GO:0016301">
    <property type="term" value="F:kinase activity"/>
    <property type="evidence" value="ECO:0007669"/>
    <property type="project" value="UniProtKB-KW"/>
</dbReference>
<dbReference type="AlphaFoldDB" id="A0A2R4TCA3"/>
<evidence type="ECO:0000259" key="5">
    <source>
        <dbReference type="Pfam" id="PF02782"/>
    </source>
</evidence>
<dbReference type="Proteomes" id="UP000244201">
    <property type="component" value="Chromosome"/>
</dbReference>
<keyword evidence="7" id="KW-1185">Reference proteome</keyword>
<keyword evidence="4" id="KW-0418">Kinase</keyword>
<evidence type="ECO:0000256" key="4">
    <source>
        <dbReference type="ARBA" id="ARBA00022777"/>
    </source>
</evidence>
<proteinExistence type="inferred from homology"/>
<comment type="similarity">
    <text evidence="1">Belongs to the FGGY kinase family.</text>
</comment>
<feature type="domain" description="Carbohydrate kinase FGGY C-terminal" evidence="5">
    <location>
        <begin position="15"/>
        <end position="122"/>
    </location>
</feature>
<dbReference type="PANTHER" id="PTHR43095">
    <property type="entry name" value="SUGAR KINASE"/>
    <property type="match status" value="1"/>
</dbReference>
<evidence type="ECO:0000313" key="6">
    <source>
        <dbReference type="EMBL" id="AVZ76748.1"/>
    </source>
</evidence>
<dbReference type="SUPFAM" id="SSF53067">
    <property type="entry name" value="Actin-like ATPase domain"/>
    <property type="match status" value="1"/>
</dbReference>
<dbReference type="KEGG" id="slk:SLUN_35710"/>
<sequence>MRMRGVVLDSRRWLILLPYPGGERTPNLPDAAGSLLGMRIANMTPPSMARAAVEGMLCGMADALDELRGQGLAVERVVLIGGAARAQAVGQVAAQVFGSAVTMPRPDEYVALGSARQAAWALSGAAEPPRWPHASERMPCRSI</sequence>
<organism evidence="6 7">
    <name type="scientific">Streptomyces lunaelactis</name>
    <dbReference type="NCBI Taxonomy" id="1535768"/>
    <lineage>
        <taxon>Bacteria</taxon>
        <taxon>Bacillati</taxon>
        <taxon>Actinomycetota</taxon>
        <taxon>Actinomycetes</taxon>
        <taxon>Kitasatosporales</taxon>
        <taxon>Streptomycetaceae</taxon>
        <taxon>Streptomyces</taxon>
    </lineage>
</organism>
<dbReference type="InterPro" id="IPR018485">
    <property type="entry name" value="FGGY_C"/>
</dbReference>
<name>A0A2R4TCA3_9ACTN</name>
<dbReference type="PANTHER" id="PTHR43095:SF5">
    <property type="entry name" value="XYLULOSE KINASE"/>
    <property type="match status" value="1"/>
</dbReference>
<evidence type="ECO:0000313" key="7">
    <source>
        <dbReference type="Proteomes" id="UP000244201"/>
    </source>
</evidence>
<gene>
    <name evidence="6" type="ORF">SLUN_35710</name>
</gene>
<keyword evidence="2" id="KW-0119">Carbohydrate metabolism</keyword>
<dbReference type="InterPro" id="IPR043129">
    <property type="entry name" value="ATPase_NBD"/>
</dbReference>
<evidence type="ECO:0000256" key="1">
    <source>
        <dbReference type="ARBA" id="ARBA00009156"/>
    </source>
</evidence>